<gene>
    <name evidence="2" type="ORF">P4I72_03160</name>
</gene>
<evidence type="ECO:0000313" key="3">
    <source>
        <dbReference type="Proteomes" id="UP001338137"/>
    </source>
</evidence>
<keyword evidence="3" id="KW-1185">Reference proteome</keyword>
<dbReference type="RefSeq" id="WP_173222154.1">
    <property type="nucleotide sequence ID" value="NZ_JABMKZ010000017.1"/>
</dbReference>
<organism evidence="2 3">
    <name type="scientific">Paenibacillus alba</name>
    <dbReference type="NCBI Taxonomy" id="1197127"/>
    <lineage>
        <taxon>Bacteria</taxon>
        <taxon>Bacillati</taxon>
        <taxon>Bacillota</taxon>
        <taxon>Bacilli</taxon>
        <taxon>Bacillales</taxon>
        <taxon>Paenibacillaceae</taxon>
        <taxon>Paenibacillus</taxon>
    </lineage>
</organism>
<reference evidence="2 3" key="1">
    <citation type="submission" date="2023-03" db="EMBL/GenBank/DDBJ databases">
        <title>Bacillus Genome Sequencing.</title>
        <authorList>
            <person name="Dunlap C."/>
        </authorList>
    </citation>
    <scope>NUCLEOTIDE SEQUENCE [LARGE SCALE GENOMIC DNA]</scope>
    <source>
        <strain evidence="2 3">BD-533</strain>
    </source>
</reference>
<feature type="transmembrane region" description="Helical" evidence="1">
    <location>
        <begin position="35"/>
        <end position="57"/>
    </location>
</feature>
<sequence length="58" mass="6450">MSENLSQDILKELKEINQKLDKMNESKGLSLPMKILALCIGFAVIGPLIVILLSRLLL</sequence>
<proteinExistence type="predicted"/>
<accession>A0ABU6FXL7</accession>
<keyword evidence="1" id="KW-1133">Transmembrane helix</keyword>
<protein>
    <submittedName>
        <fullName evidence="2">Uncharacterized protein</fullName>
    </submittedName>
</protein>
<keyword evidence="1" id="KW-0472">Membrane</keyword>
<evidence type="ECO:0000256" key="1">
    <source>
        <dbReference type="SAM" id="Phobius"/>
    </source>
</evidence>
<comment type="caution">
    <text evidence="2">The sequence shown here is derived from an EMBL/GenBank/DDBJ whole genome shotgun (WGS) entry which is preliminary data.</text>
</comment>
<keyword evidence="1" id="KW-0812">Transmembrane</keyword>
<dbReference type="EMBL" id="JARLKY010000007">
    <property type="protein sequence ID" value="MEC0226124.1"/>
    <property type="molecule type" value="Genomic_DNA"/>
</dbReference>
<evidence type="ECO:0000313" key="2">
    <source>
        <dbReference type="EMBL" id="MEC0226124.1"/>
    </source>
</evidence>
<dbReference type="Proteomes" id="UP001338137">
    <property type="component" value="Unassembled WGS sequence"/>
</dbReference>
<name>A0ABU6FXL7_9BACL</name>